<gene>
    <name evidence="6" type="ORF">KSP39_PZI004549</name>
</gene>
<organism evidence="6 7">
    <name type="scientific">Platanthera zijinensis</name>
    <dbReference type="NCBI Taxonomy" id="2320716"/>
    <lineage>
        <taxon>Eukaryota</taxon>
        <taxon>Viridiplantae</taxon>
        <taxon>Streptophyta</taxon>
        <taxon>Embryophyta</taxon>
        <taxon>Tracheophyta</taxon>
        <taxon>Spermatophyta</taxon>
        <taxon>Magnoliopsida</taxon>
        <taxon>Liliopsida</taxon>
        <taxon>Asparagales</taxon>
        <taxon>Orchidaceae</taxon>
        <taxon>Orchidoideae</taxon>
        <taxon>Orchideae</taxon>
        <taxon>Orchidinae</taxon>
        <taxon>Platanthera</taxon>
    </lineage>
</organism>
<dbReference type="Pfam" id="PF03018">
    <property type="entry name" value="Dirigent"/>
    <property type="match status" value="1"/>
</dbReference>
<dbReference type="PANTHER" id="PTHR21495">
    <property type="entry name" value="NUCLEOPORIN-RELATED"/>
    <property type="match status" value="1"/>
</dbReference>
<keyword evidence="7" id="KW-1185">Reference proteome</keyword>
<evidence type="ECO:0000256" key="2">
    <source>
        <dbReference type="ARBA" id="ARBA00011738"/>
    </source>
</evidence>
<dbReference type="GO" id="GO:0048046">
    <property type="term" value="C:apoplast"/>
    <property type="evidence" value="ECO:0007669"/>
    <property type="project" value="UniProtKB-SubCell"/>
</dbReference>
<feature type="transmembrane region" description="Helical" evidence="5">
    <location>
        <begin position="175"/>
        <end position="197"/>
    </location>
</feature>
<comment type="function">
    <text evidence="4">Dirigent proteins impart stereoselectivity on the phenoxy radical-coupling reaction, yielding optically active lignans from two molecules of coniferyl alcohol in the biosynthesis of lignans, flavonolignans, and alkaloids and thus plays a central role in plant secondary metabolism.</text>
</comment>
<name>A0AAP0GCK6_9ASPA</name>
<keyword evidence="5" id="KW-0812">Transmembrane</keyword>
<comment type="subunit">
    <text evidence="2 4">Homodimer.</text>
</comment>
<evidence type="ECO:0000256" key="4">
    <source>
        <dbReference type="RuleBase" id="RU363099"/>
    </source>
</evidence>
<evidence type="ECO:0000313" key="6">
    <source>
        <dbReference type="EMBL" id="KAK8951356.1"/>
    </source>
</evidence>
<dbReference type="Proteomes" id="UP001418222">
    <property type="component" value="Unassembled WGS sequence"/>
</dbReference>
<comment type="subcellular location">
    <subcellularLocation>
        <location evidence="4">Secreted</location>
        <location evidence="4">Extracellular space</location>
        <location evidence="4">Apoplast</location>
    </subcellularLocation>
</comment>
<evidence type="ECO:0000313" key="7">
    <source>
        <dbReference type="Proteomes" id="UP001418222"/>
    </source>
</evidence>
<dbReference type="GO" id="GO:0009699">
    <property type="term" value="P:phenylpropanoid biosynthetic process"/>
    <property type="evidence" value="ECO:0007669"/>
    <property type="project" value="UniProtKB-ARBA"/>
</dbReference>
<keyword evidence="5" id="KW-0472">Membrane</keyword>
<keyword evidence="5" id="KW-1133">Transmembrane helix</keyword>
<dbReference type="EMBL" id="JBBWWQ010000003">
    <property type="protein sequence ID" value="KAK8951356.1"/>
    <property type="molecule type" value="Genomic_DNA"/>
</dbReference>
<dbReference type="AlphaFoldDB" id="A0AAP0GCK6"/>
<evidence type="ECO:0000256" key="3">
    <source>
        <dbReference type="ARBA" id="ARBA00022525"/>
    </source>
</evidence>
<evidence type="ECO:0000256" key="5">
    <source>
        <dbReference type="SAM" id="Phobius"/>
    </source>
</evidence>
<dbReference type="InterPro" id="IPR004265">
    <property type="entry name" value="Dirigent"/>
</dbReference>
<sequence length="207" mass="22179">MATIKTLLLISIMAIFTAAVTSVHDGFFEKPAKTLEKYTHIHLYTHILVGGPNPSAVKVVQGPTKQALGFGDMVVADNPLTEGPDLSSKLLGREQAVYIGVSRDNSNADNLVTANLVFTAGKHKESTITIVGRDPLLNFEREMTVVGGTGAFRLARGYSIRKVHSLNLTGNTMDLLVTFIAPGLLSLVVVGVFLRLISAFRSIKGSS</sequence>
<keyword evidence="4" id="KW-0052">Apoplast</keyword>
<keyword evidence="4" id="KW-0732">Signal</keyword>
<comment type="caution">
    <text evidence="6">The sequence shown here is derived from an EMBL/GenBank/DDBJ whole genome shotgun (WGS) entry which is preliminary data.</text>
</comment>
<protein>
    <recommendedName>
        <fullName evidence="4">Dirigent protein</fullName>
    </recommendedName>
</protein>
<accession>A0AAP0GCK6</accession>
<dbReference type="InterPro" id="IPR044859">
    <property type="entry name" value="Allene_oxi_cyc_Dirigent"/>
</dbReference>
<comment type="similarity">
    <text evidence="1 4">Belongs to the plant dirigent protein family.</text>
</comment>
<keyword evidence="3 4" id="KW-0964">Secreted</keyword>
<dbReference type="Gene3D" id="2.40.480.10">
    <property type="entry name" value="Allene oxide cyclase-like"/>
    <property type="match status" value="1"/>
</dbReference>
<proteinExistence type="inferred from homology"/>
<feature type="signal peptide" evidence="4">
    <location>
        <begin position="1"/>
        <end position="19"/>
    </location>
</feature>
<reference evidence="6 7" key="1">
    <citation type="journal article" date="2022" name="Nat. Plants">
        <title>Genomes of leafy and leafless Platanthera orchids illuminate the evolution of mycoheterotrophy.</title>
        <authorList>
            <person name="Li M.H."/>
            <person name="Liu K.W."/>
            <person name="Li Z."/>
            <person name="Lu H.C."/>
            <person name="Ye Q.L."/>
            <person name="Zhang D."/>
            <person name="Wang J.Y."/>
            <person name="Li Y.F."/>
            <person name="Zhong Z.M."/>
            <person name="Liu X."/>
            <person name="Yu X."/>
            <person name="Liu D.K."/>
            <person name="Tu X.D."/>
            <person name="Liu B."/>
            <person name="Hao Y."/>
            <person name="Liao X.Y."/>
            <person name="Jiang Y.T."/>
            <person name="Sun W.H."/>
            <person name="Chen J."/>
            <person name="Chen Y.Q."/>
            <person name="Ai Y."/>
            <person name="Zhai J.W."/>
            <person name="Wu S.S."/>
            <person name="Zhou Z."/>
            <person name="Hsiao Y.Y."/>
            <person name="Wu W.L."/>
            <person name="Chen Y.Y."/>
            <person name="Lin Y.F."/>
            <person name="Hsu J.L."/>
            <person name="Li C.Y."/>
            <person name="Wang Z.W."/>
            <person name="Zhao X."/>
            <person name="Zhong W.Y."/>
            <person name="Ma X.K."/>
            <person name="Ma L."/>
            <person name="Huang J."/>
            <person name="Chen G.Z."/>
            <person name="Huang M.Z."/>
            <person name="Huang L."/>
            <person name="Peng D.H."/>
            <person name="Luo Y.B."/>
            <person name="Zou S.Q."/>
            <person name="Chen S.P."/>
            <person name="Lan S."/>
            <person name="Tsai W.C."/>
            <person name="Van de Peer Y."/>
            <person name="Liu Z.J."/>
        </authorList>
    </citation>
    <scope>NUCLEOTIDE SEQUENCE [LARGE SCALE GENOMIC DNA]</scope>
    <source>
        <strain evidence="6">Lor287</strain>
    </source>
</reference>
<evidence type="ECO:0000256" key="1">
    <source>
        <dbReference type="ARBA" id="ARBA00010746"/>
    </source>
</evidence>
<feature type="chain" id="PRO_5042662315" description="Dirigent protein" evidence="4">
    <location>
        <begin position="20"/>
        <end position="207"/>
    </location>
</feature>